<dbReference type="GO" id="GO:0043065">
    <property type="term" value="P:positive regulation of apoptotic process"/>
    <property type="evidence" value="ECO:0007669"/>
    <property type="project" value="UniProtKB-ARBA"/>
</dbReference>
<keyword evidence="2" id="KW-0053">Apoptosis</keyword>
<dbReference type="FunFam" id="1.20.58.70:FF:000012">
    <property type="entry name" value="diablo homolog, mitochondrial isoform X1"/>
    <property type="match status" value="1"/>
</dbReference>
<feature type="region of interest" description="Disordered" evidence="7">
    <location>
        <begin position="209"/>
        <end position="237"/>
    </location>
</feature>
<dbReference type="GO" id="GO:0005739">
    <property type="term" value="C:mitochondrion"/>
    <property type="evidence" value="ECO:0007669"/>
    <property type="project" value="UniProtKB-SubCell"/>
</dbReference>
<evidence type="ECO:0000256" key="7">
    <source>
        <dbReference type="SAM" id="MobiDB-lite"/>
    </source>
</evidence>
<protein>
    <recommendedName>
        <fullName evidence="5">Direct IAP-binding protein with low pI</fullName>
    </recommendedName>
</protein>
<comment type="caution">
    <text evidence="8">The sequence shown here is derived from an EMBL/GenBank/DDBJ whole genome shotgun (WGS) entry which is preliminary data.</text>
</comment>
<evidence type="ECO:0000256" key="1">
    <source>
        <dbReference type="ARBA" id="ARBA00004173"/>
    </source>
</evidence>
<dbReference type="GO" id="GO:0008631">
    <property type="term" value="P:intrinsic apoptotic signaling pathway in response to oxidative stress"/>
    <property type="evidence" value="ECO:0007669"/>
    <property type="project" value="TreeGrafter"/>
</dbReference>
<evidence type="ECO:0000256" key="6">
    <source>
        <dbReference type="ARBA" id="ARBA00046319"/>
    </source>
</evidence>
<dbReference type="Gene3D" id="1.20.58.70">
    <property type="match status" value="1"/>
</dbReference>
<comment type="subcellular location">
    <subcellularLocation>
        <location evidence="1">Mitochondrion</location>
    </subcellularLocation>
</comment>
<dbReference type="PANTHER" id="PTHR32247:SF4">
    <property type="entry name" value="DIRECT IAP-BINDING PROTEIN WITH LOW PI"/>
    <property type="match status" value="1"/>
</dbReference>
<dbReference type="Pfam" id="PF09057">
    <property type="entry name" value="Smac_DIABLO"/>
    <property type="match status" value="1"/>
</dbReference>
<dbReference type="GO" id="GO:0051402">
    <property type="term" value="P:neuron apoptotic process"/>
    <property type="evidence" value="ECO:0007669"/>
    <property type="project" value="TreeGrafter"/>
</dbReference>
<evidence type="ECO:0000256" key="4">
    <source>
        <dbReference type="ARBA" id="ARBA00023128"/>
    </source>
</evidence>
<dbReference type="EMBL" id="SOYY01000006">
    <property type="protein sequence ID" value="KAA0720026.1"/>
    <property type="molecule type" value="Genomic_DNA"/>
</dbReference>
<reference evidence="8 9" key="1">
    <citation type="journal article" date="2019" name="Mol. Ecol. Resour.">
        <title>Chromosome-level genome assembly of Triplophysa tibetana, a fish adapted to the harsh high-altitude environment of the Tibetan Plateau.</title>
        <authorList>
            <person name="Yang X."/>
            <person name="Liu H."/>
            <person name="Ma Z."/>
            <person name="Zou Y."/>
            <person name="Zou M."/>
            <person name="Mao Y."/>
            <person name="Li X."/>
            <person name="Wang H."/>
            <person name="Chen T."/>
            <person name="Wang W."/>
            <person name="Yang R."/>
        </authorList>
    </citation>
    <scope>NUCLEOTIDE SEQUENCE [LARGE SCALE GENOMIC DNA]</scope>
    <source>
        <strain evidence="8">TTIB1903HZAU</strain>
        <tissue evidence="8">Muscle</tissue>
    </source>
</reference>
<organism evidence="8 9">
    <name type="scientific">Triplophysa tibetana</name>
    <dbReference type="NCBI Taxonomy" id="1572043"/>
    <lineage>
        <taxon>Eukaryota</taxon>
        <taxon>Metazoa</taxon>
        <taxon>Chordata</taxon>
        <taxon>Craniata</taxon>
        <taxon>Vertebrata</taxon>
        <taxon>Euteleostomi</taxon>
        <taxon>Actinopterygii</taxon>
        <taxon>Neopterygii</taxon>
        <taxon>Teleostei</taxon>
        <taxon>Ostariophysi</taxon>
        <taxon>Cypriniformes</taxon>
        <taxon>Nemacheilidae</taxon>
        <taxon>Triplophysa</taxon>
    </lineage>
</organism>
<accession>A0A5A9PGH0</accession>
<keyword evidence="9" id="KW-1185">Reference proteome</keyword>
<dbReference type="InterPro" id="IPR015142">
    <property type="entry name" value="Smac_DIABLO"/>
</dbReference>
<name>A0A5A9PGH0_9TELE</name>
<evidence type="ECO:0000256" key="5">
    <source>
        <dbReference type="ARBA" id="ARBA00033049"/>
    </source>
</evidence>
<keyword evidence="4" id="KW-0496">Mitochondrion</keyword>
<dbReference type="PANTHER" id="PTHR32247">
    <property type="entry name" value="DIABLO HOMOLOG, MITOCHONDRIAL"/>
    <property type="match status" value="1"/>
</dbReference>
<proteinExistence type="inferred from homology"/>
<comment type="similarity">
    <text evidence="6">Belongs to the Smac/DIABLO protein family.</text>
</comment>
<dbReference type="AlphaFoldDB" id="A0A5A9PGH0"/>
<evidence type="ECO:0000256" key="3">
    <source>
        <dbReference type="ARBA" id="ARBA00022946"/>
    </source>
</evidence>
<evidence type="ECO:0000256" key="2">
    <source>
        <dbReference type="ARBA" id="ARBA00022703"/>
    </source>
</evidence>
<evidence type="ECO:0000313" key="9">
    <source>
        <dbReference type="Proteomes" id="UP000324632"/>
    </source>
</evidence>
<sequence length="237" mass="26537">MAANRRKLIAAGLSCVSSFINRSVCCQSRRRIAVLPTVLRRQWMTLSVTGALCAVPFIQKPESLSHEELVRRSLSLVTDSSNTFLSQTTLALLDSLTCYVKAISSLITLHNQYVESISKVSPAEEEAIWQFILLRRQEIIQRQKDCQRFESFWTTAINLSEVAAEAAFNAGADQASVTVRASLQVAQSQVKHAQKQSIEAEKELNASKAFDSRRLQNSPSTRTEEDEDIPDAYLRED</sequence>
<gene>
    <name evidence="8" type="ORF">E1301_Tti008347</name>
</gene>
<dbReference type="InterPro" id="IPR009062">
    <property type="entry name" value="Smac/DIABLO-like_sf"/>
</dbReference>
<dbReference type="SUPFAM" id="SSF46984">
    <property type="entry name" value="Smac/diablo"/>
    <property type="match status" value="1"/>
</dbReference>
<keyword evidence="3" id="KW-0809">Transit peptide</keyword>
<dbReference type="Proteomes" id="UP000324632">
    <property type="component" value="Chromosome 6"/>
</dbReference>
<dbReference type="OrthoDB" id="6153032at2759"/>
<evidence type="ECO:0000313" key="8">
    <source>
        <dbReference type="EMBL" id="KAA0720026.1"/>
    </source>
</evidence>